<accession>A0ABN0G1C8</accession>
<sequence>MSSGRCAFLPDVQERRPAFGGPCGAVLRSSYARASPAGEPFAAVPADCARMATGPVRAADGPAAS</sequence>
<gene>
    <name evidence="1" type="ORF">A33K_17071</name>
</gene>
<keyword evidence="2" id="KW-1185">Reference proteome</keyword>
<dbReference type="Proteomes" id="UP000004682">
    <property type="component" value="Unassembled WGS sequence"/>
</dbReference>
<protein>
    <submittedName>
        <fullName evidence="1">Haloacid dehalogenase, type II</fullName>
    </submittedName>
</protein>
<organism evidence="1 2">
    <name type="scientific">Burkholderia humptydooensis MSMB43</name>
    <dbReference type="NCBI Taxonomy" id="441157"/>
    <lineage>
        <taxon>Bacteria</taxon>
        <taxon>Pseudomonadati</taxon>
        <taxon>Pseudomonadota</taxon>
        <taxon>Betaproteobacteria</taxon>
        <taxon>Burkholderiales</taxon>
        <taxon>Burkholderiaceae</taxon>
        <taxon>Burkholderia</taxon>
        <taxon>pseudomallei group</taxon>
    </lineage>
</organism>
<proteinExistence type="predicted"/>
<dbReference type="EMBL" id="JH692065">
    <property type="protein sequence ID" value="EIP85981.1"/>
    <property type="molecule type" value="Genomic_DNA"/>
</dbReference>
<name>A0ABN0G1C8_9BURK</name>
<evidence type="ECO:0000313" key="1">
    <source>
        <dbReference type="EMBL" id="EIP85981.1"/>
    </source>
</evidence>
<reference evidence="2" key="1">
    <citation type="journal article" date="2012" name="J. Bacteriol.">
        <title>Revised Genome Sequence of Burkholderia thailandensis MSMB43 with Improved Annotation.</title>
        <authorList>
            <person name="Zhuo Y."/>
            <person name="Liu L."/>
            <person name="Wang Q."/>
            <person name="Liu X."/>
            <person name="Ren B."/>
            <person name="Liu M."/>
            <person name="Ni P."/>
            <person name="Cheng Y.Q."/>
            <person name="Zhang L."/>
        </authorList>
    </citation>
    <scope>NUCLEOTIDE SEQUENCE [LARGE SCALE GENOMIC DNA]</scope>
    <source>
        <strain evidence="2">MSMB43</strain>
    </source>
</reference>
<evidence type="ECO:0000313" key="2">
    <source>
        <dbReference type="Proteomes" id="UP000004682"/>
    </source>
</evidence>